<dbReference type="PANTHER" id="PTHR14445">
    <property type="entry name" value="GRB10 INTERACTING GYF PROTEIN"/>
    <property type="match status" value="1"/>
</dbReference>
<dbReference type="Proteomes" id="UP001634394">
    <property type="component" value="Unassembled WGS sequence"/>
</dbReference>
<feature type="compositionally biased region" description="Polar residues" evidence="1">
    <location>
        <begin position="235"/>
        <end position="247"/>
    </location>
</feature>
<proteinExistence type="predicted"/>
<feature type="compositionally biased region" description="Low complexity" evidence="1">
    <location>
        <begin position="973"/>
        <end position="989"/>
    </location>
</feature>
<feature type="compositionally biased region" description="Basic and acidic residues" evidence="1">
    <location>
        <begin position="336"/>
        <end position="348"/>
    </location>
</feature>
<dbReference type="CDD" id="cd22249">
    <property type="entry name" value="UDM1_RNF168_RNF169-like"/>
    <property type="match status" value="1"/>
</dbReference>
<name>A0ABD3VJU4_SINWO</name>
<dbReference type="InterPro" id="IPR035445">
    <property type="entry name" value="GYF-like_dom_sf"/>
</dbReference>
<dbReference type="PANTHER" id="PTHR14445:SF36">
    <property type="entry name" value="FI03272P-RELATED"/>
    <property type="match status" value="1"/>
</dbReference>
<dbReference type="EMBL" id="JBJQND010000011">
    <property type="protein sequence ID" value="KAL3861854.1"/>
    <property type="molecule type" value="Genomic_DNA"/>
</dbReference>
<dbReference type="CDD" id="cd00072">
    <property type="entry name" value="GYF"/>
    <property type="match status" value="1"/>
</dbReference>
<evidence type="ECO:0000313" key="4">
    <source>
        <dbReference type="Proteomes" id="UP001634394"/>
    </source>
</evidence>
<evidence type="ECO:0000256" key="1">
    <source>
        <dbReference type="SAM" id="MobiDB-lite"/>
    </source>
</evidence>
<dbReference type="PROSITE" id="PS50829">
    <property type="entry name" value="GYF"/>
    <property type="match status" value="1"/>
</dbReference>
<feature type="region of interest" description="Disordered" evidence="1">
    <location>
        <begin position="104"/>
        <end position="440"/>
    </location>
</feature>
<feature type="compositionally biased region" description="Polar residues" evidence="1">
    <location>
        <begin position="349"/>
        <end position="362"/>
    </location>
</feature>
<organism evidence="3 4">
    <name type="scientific">Sinanodonta woodiana</name>
    <name type="common">Chinese pond mussel</name>
    <name type="synonym">Anodonta woodiana</name>
    <dbReference type="NCBI Taxonomy" id="1069815"/>
    <lineage>
        <taxon>Eukaryota</taxon>
        <taxon>Metazoa</taxon>
        <taxon>Spiralia</taxon>
        <taxon>Lophotrochozoa</taxon>
        <taxon>Mollusca</taxon>
        <taxon>Bivalvia</taxon>
        <taxon>Autobranchia</taxon>
        <taxon>Heteroconchia</taxon>
        <taxon>Palaeoheterodonta</taxon>
        <taxon>Unionida</taxon>
        <taxon>Unionoidea</taxon>
        <taxon>Unionidae</taxon>
        <taxon>Unioninae</taxon>
        <taxon>Sinanodonta</taxon>
    </lineage>
</organism>
<feature type="region of interest" description="Disordered" evidence="1">
    <location>
        <begin position="1086"/>
        <end position="1108"/>
    </location>
</feature>
<keyword evidence="4" id="KW-1185">Reference proteome</keyword>
<feature type="compositionally biased region" description="Basic and acidic residues" evidence="1">
    <location>
        <begin position="866"/>
        <end position="918"/>
    </location>
</feature>
<reference evidence="3 4" key="1">
    <citation type="submission" date="2024-11" db="EMBL/GenBank/DDBJ databases">
        <title>Chromosome-level genome assembly of the freshwater bivalve Anodonta woodiana.</title>
        <authorList>
            <person name="Chen X."/>
        </authorList>
    </citation>
    <scope>NUCLEOTIDE SEQUENCE [LARGE SCALE GENOMIC DNA]</scope>
    <source>
        <strain evidence="3">MN2024</strain>
        <tissue evidence="3">Gills</tissue>
    </source>
</reference>
<feature type="compositionally biased region" description="Low complexity" evidence="1">
    <location>
        <begin position="210"/>
        <end position="219"/>
    </location>
</feature>
<feature type="compositionally biased region" description="Low complexity" evidence="1">
    <location>
        <begin position="370"/>
        <end position="379"/>
    </location>
</feature>
<feature type="compositionally biased region" description="Polar residues" evidence="1">
    <location>
        <begin position="695"/>
        <end position="704"/>
    </location>
</feature>
<feature type="compositionally biased region" description="Basic and acidic residues" evidence="1">
    <location>
        <begin position="161"/>
        <end position="176"/>
    </location>
</feature>
<feature type="compositionally biased region" description="Basic and acidic residues" evidence="1">
    <location>
        <begin position="293"/>
        <end position="308"/>
    </location>
</feature>
<feature type="compositionally biased region" description="Basic and acidic residues" evidence="1">
    <location>
        <begin position="316"/>
        <end position="328"/>
    </location>
</feature>
<dbReference type="SMART" id="SM00444">
    <property type="entry name" value="GYF"/>
    <property type="match status" value="1"/>
</dbReference>
<feature type="compositionally biased region" description="Basic and acidic residues" evidence="1">
    <location>
        <begin position="220"/>
        <end position="234"/>
    </location>
</feature>
<feature type="compositionally biased region" description="Low complexity" evidence="1">
    <location>
        <begin position="1091"/>
        <end position="1104"/>
    </location>
</feature>
<dbReference type="InterPro" id="IPR051640">
    <property type="entry name" value="GRB10-interact_GYF"/>
</dbReference>
<evidence type="ECO:0000259" key="2">
    <source>
        <dbReference type="PROSITE" id="PS50829"/>
    </source>
</evidence>
<accession>A0ABD3VJU4</accession>
<feature type="region of interest" description="Disordered" evidence="1">
    <location>
        <begin position="750"/>
        <end position="997"/>
    </location>
</feature>
<evidence type="ECO:0000313" key="3">
    <source>
        <dbReference type="EMBL" id="KAL3861854.1"/>
    </source>
</evidence>
<protein>
    <recommendedName>
        <fullName evidence="2">GYF domain-containing protein</fullName>
    </recommendedName>
</protein>
<feature type="compositionally biased region" description="Low complexity" evidence="1">
    <location>
        <begin position="562"/>
        <end position="576"/>
    </location>
</feature>
<feature type="region of interest" description="Disordered" evidence="1">
    <location>
        <begin position="661"/>
        <end position="717"/>
    </location>
</feature>
<feature type="region of interest" description="Disordered" evidence="1">
    <location>
        <begin position="554"/>
        <end position="587"/>
    </location>
</feature>
<feature type="compositionally biased region" description="Polar residues" evidence="1">
    <location>
        <begin position="178"/>
        <end position="192"/>
    </location>
</feature>
<feature type="domain" description="GYF" evidence="2">
    <location>
        <begin position="492"/>
        <end position="540"/>
    </location>
</feature>
<dbReference type="InterPro" id="IPR003169">
    <property type="entry name" value="GYF"/>
</dbReference>
<gene>
    <name evidence="3" type="ORF">ACJMK2_007868</name>
</gene>
<dbReference type="Gene3D" id="3.30.1490.40">
    <property type="match status" value="1"/>
</dbReference>
<feature type="compositionally biased region" description="Polar residues" evidence="1">
    <location>
        <begin position="662"/>
        <end position="674"/>
    </location>
</feature>
<feature type="compositionally biased region" description="Basic and acidic residues" evidence="1">
    <location>
        <begin position="750"/>
        <end position="857"/>
    </location>
</feature>
<sequence length="1292" mass="148163">MADTLKFGPEWLRALSDGNSVVTPPPSPAVPFGKYKLADYRYGREEMLALFNPNSEVPEDLHAVSSILVEKAQEPMCLLPLSEEEQRIMSQSVNSVAVLRMMGRGAPPLRGGRGGGMERGRGRGRGRGEGYMQRGMSYDETDTGGFGRGRSLSRPDGWEEAGAKRFERTFQSRYDDTGNPQKVFQRSQSNDNWRVREDEDEEDDGDWRRAGGSKWSSRGSWRDRGRDGGFEFDRSGQSNLNRNQGGFSRQYQRSRSSESWDDEDLPEWIVPDHGDGEELGTFDASGAFVSNKVKKEEGGTSEVAEERFAAPPDEPISVKKEQKPEKTSGKNQVESNSKDIDDNKHEKSNTNQMPNKTLSPRPSDTKENSTNKSNSSQSDNKTKLKSSASEKETSKISSKEEALHTHVEKNISNSTFANDLVIDKTPIRNSPPDLKSKKKEDIKLKSEADALKKLKETAENMVADMTVEDEKEKALLSADPMRGALPPDHENSMKWLYRDPQGDLQGPFTASEMAEWFSAGYFTMNLLVKRGIDEKFSPLGELIKRWGRVPFLSGPTPPPLLSSPQLSPDISQQQQQQREREREQEEQALQVLQQHMMIQQQIMQQQLMRHSLSQPWLHLQQIQGLIHQLQENEQFKSLPPLQQQQIAIQMLLKQPPTLLYPVQQQSHSPQQKLSPRTPPSEAAAATGMLHPSFHRSLSNPGETTSHSHAEEATMKGLSQPTSIWDIDAKSQLQPSELEAHLKKLQREQEEVERRKKLQEEERKRQAEIERKHQELKKEQEEIQRRKEAMEKELQELERKKQMEMQRIEEEKKKAEERQRIEEERRKQEELRRKEEEDRKRREEEERHQREEVERRQQELQQQKQQQELKRQQELKQQEIQRQQELRRQKEQEELEKQKQAEIQHKQELRQQEAMRKLQQEQLTNMQLPAHAQWASTPPSINPGIPQKTMAEIEQEERERQEIEEQKKKKQMEMQRQQSLLYQQQQQQQQKSWSTPVKAPVVASTRSLLEIQEEQARQFEVEKTSRDQQQQQVTKNMTISSASVWSGVAPSNWASEGAWGNALRAGKGEPDSGDSLGFWDEAIISSSAPLPKKQSGNKNSGNKGSADFPALGAILGQNRTVNTIKSKPVKSNKDEEAAQRLFQAHKPADDFTRWCENTLRNMATSVDIPTFIAFLQEVESPYEVHDYVKSYLGETKAAHDFAKQFLEKRSQYKNKSKPVTQEDSIWGPAPAVNPHEHRQQHTSNTAVDSNDEQKGKGKKKKKMTKIDNSILGFTVHAAPDRFNVGELDTVDGK</sequence>
<feature type="compositionally biased region" description="Basic and acidic residues" evidence="1">
    <location>
        <begin position="388"/>
        <end position="409"/>
    </location>
</feature>
<dbReference type="SUPFAM" id="SSF55277">
    <property type="entry name" value="GYF domain"/>
    <property type="match status" value="1"/>
</dbReference>
<feature type="region of interest" description="Disordered" evidence="1">
    <location>
        <begin position="1211"/>
        <end position="1262"/>
    </location>
</feature>
<feature type="compositionally biased region" description="Basic and acidic residues" evidence="1">
    <location>
        <begin position="956"/>
        <end position="972"/>
    </location>
</feature>
<dbReference type="Pfam" id="PF02213">
    <property type="entry name" value="GYF"/>
    <property type="match status" value="1"/>
</dbReference>
<comment type="caution">
    <text evidence="3">The sequence shown here is derived from an EMBL/GenBank/DDBJ whole genome shotgun (WGS) entry which is preliminary data.</text>
</comment>